<evidence type="ECO:0000256" key="3">
    <source>
        <dbReference type="ARBA" id="ARBA00022729"/>
    </source>
</evidence>
<dbReference type="InterPro" id="IPR051455">
    <property type="entry name" value="Bact_solute-bind_prot3"/>
</dbReference>
<dbReference type="PROSITE" id="PS01039">
    <property type="entry name" value="SBP_BACTERIAL_3"/>
    <property type="match status" value="1"/>
</dbReference>
<keyword evidence="3 5" id="KW-0732">Signal</keyword>
<keyword evidence="7" id="KW-0614">Plasmid</keyword>
<dbReference type="EMBL" id="CP085147">
    <property type="protein sequence ID" value="UOA16918.1"/>
    <property type="molecule type" value="Genomic_DNA"/>
</dbReference>
<reference evidence="8" key="1">
    <citation type="journal article" date="2022" name="Microorganisms">
        <title>Beyond the ABCs#Discovery of Three New Plasmid Types in Rhodobacterales (RepQ, RepY, RepW).</title>
        <authorList>
            <person name="Freese H.M."/>
            <person name="Ringel V."/>
            <person name="Overmann J."/>
            <person name="Petersen J."/>
        </authorList>
    </citation>
    <scope>NUCLEOTIDE SEQUENCE [LARGE SCALE GENOMIC DNA]</scope>
    <source>
        <strain evidence="8">DSM 109990</strain>
        <plasmid evidence="8">pDSM109990_c</plasmid>
    </source>
</reference>
<evidence type="ECO:0000256" key="2">
    <source>
        <dbReference type="ARBA" id="ARBA00022448"/>
    </source>
</evidence>
<dbReference type="RefSeq" id="WP_243263856.1">
    <property type="nucleotide sequence ID" value="NZ_CP085147.1"/>
</dbReference>
<dbReference type="InterPro" id="IPR001638">
    <property type="entry name" value="Solute-binding_3/MltF_N"/>
</dbReference>
<name>A0ABY3ZQV6_9RHOB</name>
<gene>
    <name evidence="7" type="primary">fliY_3</name>
    <name evidence="7" type="ORF">DSM109990_03805</name>
</gene>
<dbReference type="Gene3D" id="3.40.190.10">
    <property type="entry name" value="Periplasmic binding protein-like II"/>
    <property type="match status" value="2"/>
</dbReference>
<dbReference type="Pfam" id="PF00497">
    <property type="entry name" value="SBP_bac_3"/>
    <property type="match status" value="1"/>
</dbReference>
<accession>A0ABY3ZQV6</accession>
<evidence type="ECO:0000256" key="5">
    <source>
        <dbReference type="SAM" id="SignalP"/>
    </source>
</evidence>
<feature type="signal peptide" evidence="5">
    <location>
        <begin position="1"/>
        <end position="24"/>
    </location>
</feature>
<dbReference type="Proteomes" id="UP000831019">
    <property type="component" value="Plasmid pDSM109990_c"/>
</dbReference>
<keyword evidence="8" id="KW-1185">Reference proteome</keyword>
<feature type="domain" description="Solute-binding protein family 3/N-terminal" evidence="6">
    <location>
        <begin position="40"/>
        <end position="261"/>
    </location>
</feature>
<dbReference type="SMART" id="SM00062">
    <property type="entry name" value="PBPb"/>
    <property type="match status" value="1"/>
</dbReference>
<evidence type="ECO:0000256" key="1">
    <source>
        <dbReference type="ARBA" id="ARBA00010333"/>
    </source>
</evidence>
<dbReference type="SUPFAM" id="SSF53850">
    <property type="entry name" value="Periplasmic binding protein-like II"/>
    <property type="match status" value="1"/>
</dbReference>
<feature type="chain" id="PRO_5045935739" evidence="5">
    <location>
        <begin position="25"/>
        <end position="281"/>
    </location>
</feature>
<evidence type="ECO:0000256" key="4">
    <source>
        <dbReference type="RuleBase" id="RU003744"/>
    </source>
</evidence>
<keyword evidence="2" id="KW-0813">Transport</keyword>
<dbReference type="PANTHER" id="PTHR30085:SF6">
    <property type="entry name" value="ABC TRANSPORTER GLUTAMINE-BINDING PROTEIN GLNH"/>
    <property type="match status" value="1"/>
</dbReference>
<sequence>MTIMKALIATAAFVSSFATAPAFAQDNSAETLTSVMERGVLRVGVLGAFKPWSFRSEDGSLQGIEVDLAKRVAESLGVEAELVEITSANRIQFLEQKRIDLIIGGMYDTASRREAVGIIEPGYWASGPSLMARDGAIASWEDVAGKPICAKQGVIYNQLIETDFGARLMAFGGNTEGKEALRSGKCVAWFYDDSSIAADLATGEWEGFEMPVDALFVNPWAAAVPLAEKDGAFGKILSGLIYGWHEDGSLIALQKEYDLQPTAWLADMHESLEYDRSYLDE</sequence>
<dbReference type="PANTHER" id="PTHR30085">
    <property type="entry name" value="AMINO ACID ABC TRANSPORTER PERMEASE"/>
    <property type="match status" value="1"/>
</dbReference>
<protein>
    <submittedName>
        <fullName evidence="7">L-cystine-binding protein FliY</fullName>
    </submittedName>
</protein>
<comment type="similarity">
    <text evidence="1 4">Belongs to the bacterial solute-binding protein 3 family.</text>
</comment>
<evidence type="ECO:0000259" key="6">
    <source>
        <dbReference type="SMART" id="SM00062"/>
    </source>
</evidence>
<evidence type="ECO:0000313" key="8">
    <source>
        <dbReference type="Proteomes" id="UP000831019"/>
    </source>
</evidence>
<evidence type="ECO:0000313" key="7">
    <source>
        <dbReference type="EMBL" id="UOA16918.1"/>
    </source>
</evidence>
<proteinExistence type="inferred from homology"/>
<dbReference type="InterPro" id="IPR018313">
    <property type="entry name" value="SBP_3_CS"/>
</dbReference>
<geneLocation type="plasmid" evidence="7 8">
    <name>pDSM109990_c</name>
</geneLocation>
<organism evidence="7 8">
    <name type="scientific">Sulfitobacter dubius</name>
    <dbReference type="NCBI Taxonomy" id="218673"/>
    <lineage>
        <taxon>Bacteria</taxon>
        <taxon>Pseudomonadati</taxon>
        <taxon>Pseudomonadota</taxon>
        <taxon>Alphaproteobacteria</taxon>
        <taxon>Rhodobacterales</taxon>
        <taxon>Roseobacteraceae</taxon>
        <taxon>Sulfitobacter</taxon>
    </lineage>
</organism>